<keyword evidence="2" id="KW-0472">Membrane</keyword>
<evidence type="ECO:0000256" key="1">
    <source>
        <dbReference type="SAM" id="MobiDB-lite"/>
    </source>
</evidence>
<feature type="compositionally biased region" description="Low complexity" evidence="1">
    <location>
        <begin position="80"/>
        <end position="97"/>
    </location>
</feature>
<reference evidence="3 4" key="1">
    <citation type="submission" date="2019-01" db="EMBL/GenBank/DDBJ databases">
        <title>Draft genome sequence of Cellulomonas takizawaensis strain TKZ-21.</title>
        <authorList>
            <person name="Yamamura H."/>
            <person name="Hayashi T."/>
            <person name="Hamada M."/>
            <person name="Serisawa Y."/>
            <person name="Matsuyama K."/>
            <person name="Nakagawa Y."/>
            <person name="Otoguro M."/>
            <person name="Yanagida F."/>
            <person name="Hayakawa M."/>
        </authorList>
    </citation>
    <scope>NUCLEOTIDE SEQUENCE [LARGE SCALE GENOMIC DNA]</scope>
    <source>
        <strain evidence="3 4">NBRC12680</strain>
    </source>
</reference>
<keyword evidence="4" id="KW-1185">Reference proteome</keyword>
<evidence type="ECO:0000313" key="3">
    <source>
        <dbReference type="EMBL" id="GCE75495.1"/>
    </source>
</evidence>
<accession>A0A402DMZ2</accession>
<proteinExistence type="predicted"/>
<feature type="compositionally biased region" description="Pro residues" evidence="1">
    <location>
        <begin position="69"/>
        <end position="79"/>
    </location>
</feature>
<keyword evidence="2" id="KW-1133">Transmembrane helix</keyword>
<feature type="transmembrane region" description="Helical" evidence="2">
    <location>
        <begin position="43"/>
        <end position="64"/>
    </location>
</feature>
<dbReference type="AlphaFoldDB" id="A0A402DMZ2"/>
<feature type="region of interest" description="Disordered" evidence="1">
    <location>
        <begin position="67"/>
        <end position="97"/>
    </location>
</feature>
<gene>
    <name evidence="3" type="ORF">CBZ_05510</name>
</gene>
<sequence>MSPDLSRDLHDLAGRTAAALPGGGLDAAALARRARGRRRARTATFTVVSTAAVAVLAAGATLALRQVPDPQPAHTPSPTPTTSAVGPTPTPSATVPTVAMPAGDAALAYGTCGSLATAVPERGFAATWRTAAELDATRVPAGDPLVLTARLDGADAASDVAFPAAGPRLSVLRDGVVVAGGTDAYGGARPGTWFDLVYSEGDDVVTYGAALPLTVCDPGGGAAVDVGAPLPAGEYTLVAWTPVAGLPDGAVTGRPDDTRTADQVVADAGAVWVVASSAPVPFTVVGHAEAARTTPVVEPDLDALPTTHEYVTCGDPAPSGPSSETGLALRTDPVATEAAAGSTLAVSGALEARTGERWTVSVPMIDLVLSQDGVVVGSTLVPQDGWSVVLDVGLGAPVDLYHGGGGDLTTCSTDPNVAGDPLPPGTYTVHPVVHVLSAEVWTRASGTRSHDQSFDVVGAPFELTIT</sequence>
<comment type="caution">
    <text evidence="3">The sequence shown here is derived from an EMBL/GenBank/DDBJ whole genome shotgun (WGS) entry which is preliminary data.</text>
</comment>
<organism evidence="3 4">
    <name type="scientific">Cellulomonas biazotea</name>
    <dbReference type="NCBI Taxonomy" id="1709"/>
    <lineage>
        <taxon>Bacteria</taxon>
        <taxon>Bacillati</taxon>
        <taxon>Actinomycetota</taxon>
        <taxon>Actinomycetes</taxon>
        <taxon>Micrococcales</taxon>
        <taxon>Cellulomonadaceae</taxon>
        <taxon>Cellulomonas</taxon>
    </lineage>
</organism>
<dbReference type="OrthoDB" id="4826049at2"/>
<evidence type="ECO:0000313" key="4">
    <source>
        <dbReference type="Proteomes" id="UP000289954"/>
    </source>
</evidence>
<dbReference type="EMBL" id="BIMR01000027">
    <property type="protein sequence ID" value="GCE75495.1"/>
    <property type="molecule type" value="Genomic_DNA"/>
</dbReference>
<keyword evidence="2" id="KW-0812">Transmembrane</keyword>
<dbReference type="Proteomes" id="UP000289954">
    <property type="component" value="Unassembled WGS sequence"/>
</dbReference>
<dbReference type="RefSeq" id="WP_130780098.1">
    <property type="nucleotide sequence ID" value="NZ_BIMR01000027.1"/>
</dbReference>
<protein>
    <submittedName>
        <fullName evidence="3">Uncharacterized protein</fullName>
    </submittedName>
</protein>
<name>A0A402DMZ2_9CELL</name>
<evidence type="ECO:0000256" key="2">
    <source>
        <dbReference type="SAM" id="Phobius"/>
    </source>
</evidence>